<reference evidence="2 3" key="1">
    <citation type="journal article" date="2018" name="PLoS Genet.">
        <title>Population sequencing reveals clonal diversity and ancestral inbreeding in the grapevine cultivar Chardonnay.</title>
        <authorList>
            <person name="Roach M.J."/>
            <person name="Johnson D.L."/>
            <person name="Bohlmann J."/>
            <person name="van Vuuren H.J."/>
            <person name="Jones S.J."/>
            <person name="Pretorius I.S."/>
            <person name="Schmidt S.A."/>
            <person name="Borneman A.R."/>
        </authorList>
    </citation>
    <scope>NUCLEOTIDE SEQUENCE [LARGE SCALE GENOMIC DNA]</scope>
    <source>
        <strain evidence="3">cv. Chardonnay</strain>
        <tissue evidence="2">Leaf</tissue>
    </source>
</reference>
<dbReference type="EMBL" id="QGNW01000041">
    <property type="protein sequence ID" value="RVX08500.1"/>
    <property type="molecule type" value="Genomic_DNA"/>
</dbReference>
<evidence type="ECO:0000313" key="2">
    <source>
        <dbReference type="EMBL" id="RVX08500.1"/>
    </source>
</evidence>
<dbReference type="AlphaFoldDB" id="A0A438JHT2"/>
<organism evidence="2 3">
    <name type="scientific">Vitis vinifera</name>
    <name type="common">Grape</name>
    <dbReference type="NCBI Taxonomy" id="29760"/>
    <lineage>
        <taxon>Eukaryota</taxon>
        <taxon>Viridiplantae</taxon>
        <taxon>Streptophyta</taxon>
        <taxon>Embryophyta</taxon>
        <taxon>Tracheophyta</taxon>
        <taxon>Spermatophyta</taxon>
        <taxon>Magnoliopsida</taxon>
        <taxon>eudicotyledons</taxon>
        <taxon>Gunneridae</taxon>
        <taxon>Pentapetalae</taxon>
        <taxon>rosids</taxon>
        <taxon>Vitales</taxon>
        <taxon>Vitaceae</taxon>
        <taxon>Viteae</taxon>
        <taxon>Vitis</taxon>
    </lineage>
</organism>
<name>A0A438JHT2_VITVI</name>
<comment type="caution">
    <text evidence="2">The sequence shown here is derived from an EMBL/GenBank/DDBJ whole genome shotgun (WGS) entry which is preliminary data.</text>
</comment>
<proteinExistence type="predicted"/>
<evidence type="ECO:0000256" key="1">
    <source>
        <dbReference type="SAM" id="MobiDB-lite"/>
    </source>
</evidence>
<feature type="region of interest" description="Disordered" evidence="1">
    <location>
        <begin position="186"/>
        <end position="208"/>
    </location>
</feature>
<accession>A0A438JHT2</accession>
<evidence type="ECO:0000313" key="3">
    <source>
        <dbReference type="Proteomes" id="UP000288805"/>
    </source>
</evidence>
<dbReference type="Proteomes" id="UP000288805">
    <property type="component" value="Unassembled WGS sequence"/>
</dbReference>
<gene>
    <name evidence="2" type="ORF">CK203_014195</name>
</gene>
<sequence>MDDYTTVLCYTRGEIIDCEFGVCYNRPPEKGVSINSMITFDELETKLCHALNINRTYIKLNMVFRYPVPFPNGRGTVNYVPLPIRDDGDVSIMFTVVAQSPPPNTIEMYCQTSSIDYHPMPSSFTTPMHIESLVRVDMAGVIDSIVMIVGNYVDILPGIDDNNVELFDEDDGNEDIMDMEDNENTKNDASLLGGGEHDVHSPIFRELN</sequence>
<protein>
    <submittedName>
        <fullName evidence="2">Uncharacterized protein</fullName>
    </submittedName>
</protein>